<comment type="similarity">
    <text evidence="7">Belongs to the DNA mismatch repair MutS family. MutS2 subfamily.</text>
</comment>
<dbReference type="SUPFAM" id="SSF48334">
    <property type="entry name" value="DNA repair protein MutS, domain III"/>
    <property type="match status" value="1"/>
</dbReference>
<dbReference type="AlphaFoldDB" id="A0A1F5R4J5"/>
<keyword evidence="5 7" id="KW-0694">RNA-binding</keyword>
<comment type="subunit">
    <text evidence="7">Homodimer. Binds to stalled ribosomes, contacting rRNA.</text>
</comment>
<evidence type="ECO:0000256" key="4">
    <source>
        <dbReference type="ARBA" id="ARBA00022840"/>
    </source>
</evidence>
<dbReference type="SMART" id="SM00533">
    <property type="entry name" value="MUTSd"/>
    <property type="match status" value="1"/>
</dbReference>
<keyword evidence="2 7" id="KW-0547">Nucleotide-binding</keyword>
<protein>
    <recommendedName>
        <fullName evidence="7">Endonuclease MutS2</fullName>
        <ecNumber evidence="7">3.1.-.-</ecNumber>
    </recommendedName>
    <alternativeName>
        <fullName evidence="7">Ribosome-associated protein quality control-upstream factor</fullName>
        <shortName evidence="7">RQC-upstream factor</shortName>
        <shortName evidence="7">RqcU</shortName>
        <ecNumber evidence="7">3.6.4.-</ecNumber>
    </alternativeName>
</protein>
<dbReference type="PIRSF" id="PIRSF005814">
    <property type="entry name" value="MutS_YshD"/>
    <property type="match status" value="1"/>
</dbReference>
<dbReference type="GO" id="GO:0072344">
    <property type="term" value="P:rescue of stalled ribosome"/>
    <property type="evidence" value="ECO:0007669"/>
    <property type="project" value="UniProtKB-UniRule"/>
</dbReference>
<comment type="caution">
    <text evidence="10">The sequence shown here is derived from an EMBL/GenBank/DDBJ whole genome shotgun (WGS) entry which is preliminary data.</text>
</comment>
<evidence type="ECO:0000256" key="5">
    <source>
        <dbReference type="ARBA" id="ARBA00022884"/>
    </source>
</evidence>
<dbReference type="GO" id="GO:0004519">
    <property type="term" value="F:endonuclease activity"/>
    <property type="evidence" value="ECO:0007669"/>
    <property type="project" value="UniProtKB-UniRule"/>
</dbReference>
<evidence type="ECO:0000313" key="10">
    <source>
        <dbReference type="EMBL" id="OGF09346.1"/>
    </source>
</evidence>
<evidence type="ECO:0000256" key="3">
    <source>
        <dbReference type="ARBA" id="ARBA00022801"/>
    </source>
</evidence>
<dbReference type="InterPro" id="IPR046893">
    <property type="entry name" value="MSSS"/>
</dbReference>
<keyword evidence="6 7" id="KW-0238">DNA-binding</keyword>
<dbReference type="InterPro" id="IPR045076">
    <property type="entry name" value="MutS"/>
</dbReference>
<dbReference type="Gene3D" id="3.30.1370.110">
    <property type="match status" value="1"/>
</dbReference>
<feature type="domain" description="Smr" evidence="9">
    <location>
        <begin position="704"/>
        <end position="779"/>
    </location>
</feature>
<dbReference type="InterPro" id="IPR036187">
    <property type="entry name" value="DNA_mismatch_repair_MutS_sf"/>
</dbReference>
<dbReference type="PANTHER" id="PTHR48466">
    <property type="entry name" value="OS10G0509000 PROTEIN-RELATED"/>
    <property type="match status" value="1"/>
</dbReference>
<dbReference type="EC" id="3.6.4.-" evidence="7"/>
<keyword evidence="7" id="KW-0540">Nuclease</keyword>
<dbReference type="Pfam" id="PF20297">
    <property type="entry name" value="MSSS"/>
    <property type="match status" value="1"/>
</dbReference>
<dbReference type="FunFam" id="3.40.50.300:FF:000830">
    <property type="entry name" value="Endonuclease MutS2"/>
    <property type="match status" value="1"/>
</dbReference>
<keyword evidence="1 7" id="KW-0699">rRNA-binding</keyword>
<evidence type="ECO:0000256" key="6">
    <source>
        <dbReference type="ARBA" id="ARBA00023125"/>
    </source>
</evidence>
<dbReference type="InterPro" id="IPR000432">
    <property type="entry name" value="DNA_mismatch_repair_MutS_C"/>
</dbReference>
<dbReference type="PANTHER" id="PTHR48466:SF2">
    <property type="entry name" value="OS10G0509000 PROTEIN"/>
    <property type="match status" value="1"/>
</dbReference>
<dbReference type="NCBIfam" id="TIGR01069">
    <property type="entry name" value="mutS2"/>
    <property type="match status" value="1"/>
</dbReference>
<dbReference type="GO" id="GO:0140664">
    <property type="term" value="F:ATP-dependent DNA damage sensor activity"/>
    <property type="evidence" value="ECO:0007669"/>
    <property type="project" value="InterPro"/>
</dbReference>
<keyword evidence="4 7" id="KW-0067">ATP-binding</keyword>
<dbReference type="InterPro" id="IPR036063">
    <property type="entry name" value="Smr_dom_sf"/>
</dbReference>
<dbReference type="GO" id="GO:0016887">
    <property type="term" value="F:ATP hydrolysis activity"/>
    <property type="evidence" value="ECO:0007669"/>
    <property type="project" value="InterPro"/>
</dbReference>
<organism evidence="10 11">
    <name type="scientific">Candidatus Edwardsbacteria bacterium GWF2_54_11</name>
    <dbReference type="NCBI Taxonomy" id="1817851"/>
    <lineage>
        <taxon>Bacteria</taxon>
        <taxon>Candidatus Edwardsiibacteriota</taxon>
    </lineage>
</organism>
<dbReference type="HAMAP" id="MF_00092">
    <property type="entry name" value="MutS2"/>
    <property type="match status" value="1"/>
</dbReference>
<evidence type="ECO:0000256" key="7">
    <source>
        <dbReference type="HAMAP-Rule" id="MF_00092"/>
    </source>
</evidence>
<feature type="binding site" evidence="7">
    <location>
        <begin position="329"/>
        <end position="336"/>
    </location>
    <ligand>
        <name>ATP</name>
        <dbReference type="ChEBI" id="CHEBI:30616"/>
    </ligand>
</feature>
<dbReference type="PROSITE" id="PS00486">
    <property type="entry name" value="DNA_MISMATCH_REPAIR_2"/>
    <property type="match status" value="1"/>
</dbReference>
<dbReference type="Proteomes" id="UP000177230">
    <property type="component" value="Unassembled WGS sequence"/>
</dbReference>
<dbReference type="SMART" id="SM00463">
    <property type="entry name" value="SMR"/>
    <property type="match status" value="1"/>
</dbReference>
<evidence type="ECO:0000256" key="1">
    <source>
        <dbReference type="ARBA" id="ARBA00022730"/>
    </source>
</evidence>
<keyword evidence="8" id="KW-0175">Coiled coil</keyword>
<dbReference type="SMART" id="SM00534">
    <property type="entry name" value="MUTSac"/>
    <property type="match status" value="1"/>
</dbReference>
<evidence type="ECO:0000313" key="11">
    <source>
        <dbReference type="Proteomes" id="UP000177230"/>
    </source>
</evidence>
<dbReference type="Pfam" id="PF01713">
    <property type="entry name" value="Smr"/>
    <property type="match status" value="1"/>
</dbReference>
<keyword evidence="3 7" id="KW-0378">Hydrolase</keyword>
<feature type="coiled-coil region" evidence="8">
    <location>
        <begin position="499"/>
        <end position="583"/>
    </location>
</feature>
<dbReference type="GO" id="GO:0005524">
    <property type="term" value="F:ATP binding"/>
    <property type="evidence" value="ECO:0007669"/>
    <property type="project" value="UniProtKB-UniRule"/>
</dbReference>
<comment type="function">
    <text evidence="7">Acts as a ribosome collision sensor, splitting the ribosome into its 2 subunits. Detects stalled/collided 70S ribosomes which it binds and splits by an ATP-hydrolysis driven conformational change. Acts upstream of the ribosome quality control system (RQC), a ribosome-associated complex that mediates the extraction of incompletely synthesized nascent chains from stalled ribosomes and their subsequent degradation. Probably generates substrates for RQC.</text>
</comment>
<dbReference type="GO" id="GO:0006298">
    <property type="term" value="P:mismatch repair"/>
    <property type="evidence" value="ECO:0007669"/>
    <property type="project" value="InterPro"/>
</dbReference>
<dbReference type="SUPFAM" id="SSF52540">
    <property type="entry name" value="P-loop containing nucleoside triphosphate hydrolases"/>
    <property type="match status" value="1"/>
</dbReference>
<dbReference type="InterPro" id="IPR005747">
    <property type="entry name" value="MutS2"/>
</dbReference>
<dbReference type="PROSITE" id="PS50828">
    <property type="entry name" value="SMR"/>
    <property type="match status" value="1"/>
</dbReference>
<dbReference type="GO" id="GO:0043023">
    <property type="term" value="F:ribosomal large subunit binding"/>
    <property type="evidence" value="ECO:0007669"/>
    <property type="project" value="UniProtKB-UniRule"/>
</dbReference>
<evidence type="ECO:0000256" key="8">
    <source>
        <dbReference type="SAM" id="Coils"/>
    </source>
</evidence>
<name>A0A1F5R4J5_9BACT</name>
<dbReference type="Gene3D" id="3.40.50.300">
    <property type="entry name" value="P-loop containing nucleotide triphosphate hydrolases"/>
    <property type="match status" value="1"/>
</dbReference>
<dbReference type="GO" id="GO:0030983">
    <property type="term" value="F:mismatched DNA binding"/>
    <property type="evidence" value="ECO:0007669"/>
    <property type="project" value="InterPro"/>
</dbReference>
<dbReference type="InterPro" id="IPR027417">
    <property type="entry name" value="P-loop_NTPase"/>
</dbReference>
<dbReference type="GO" id="GO:0019843">
    <property type="term" value="F:rRNA binding"/>
    <property type="evidence" value="ECO:0007669"/>
    <property type="project" value="UniProtKB-UniRule"/>
</dbReference>
<evidence type="ECO:0000259" key="9">
    <source>
        <dbReference type="PROSITE" id="PS50828"/>
    </source>
</evidence>
<dbReference type="EC" id="3.1.-.-" evidence="7"/>
<keyword evidence="7" id="KW-0255">Endonuclease</keyword>
<comment type="function">
    <text evidence="7">Endonuclease that is involved in the suppression of homologous recombination and thus may have a key role in the control of bacterial genetic diversity.</text>
</comment>
<dbReference type="EMBL" id="MFFM01000042">
    <property type="protein sequence ID" value="OGF09346.1"/>
    <property type="molecule type" value="Genomic_DNA"/>
</dbReference>
<sequence>MNAHSLKILEFNFVLEALARKTGTPYGRAEALVITPSTSPAVIAEQQAVTAEARKMLEAGIGLDFGNVQDIRPALGALAAEGAIIEPLELLQLGRHLEVARRIKSTLSLRKEDYPLLDALASGFRAYKVLEDRITRSIEPDGRVADRASDTLYHLRRDQEALRVRIYDKLESIMNASSGSIQESVVTIREGRYVIPVKSDAKSQVKGIVHDTSSSGATVFVEPLVSVELNNKMRQVILAEKREVERILQEFSKEILDEIEPIQQNLELISQFDLIIAKARLASEWQCSQALRSQGNYLKVAAARHPALESPVPLDMELGDGKLTMVITGPNTGGKTVVLKTVGLLVLMNQSGLQVPAAEGSALPVFDEVFADIGDEQSISQSLSTFSSHMRQIGNIVREAGERSLVLLDEIGAGTEPSEGSSLAIAILSDLTDKGCLTLSTTHYGALKSFVQSREGMINAAMEFDRQALKPTYRLMMGLPGASYGLEIASRLGLPESIVAEARTRLDSKSIKLEELISDIEDTKRRMEQREREAADELDAARKMSQEYQSKIQGLKDELKELKQQAKQEARDILAQARSASEMAVAGIKKEQASKDSIKQARNILSDTEARLDLGSSAEAGDKDDHLAIKEPLEMGQTVYVPSVQKEGEVVALPDSGGKVKVQVGGIRMTLKSGQLRSLQRGREESSGSVKMSLEEERHFNSELHLLGMRAEESLELVDRYLDEAVLLGINSVRIVHGKGAGVLRQVVKEALTKDPRVRSFRLGEWNEGQDGVTVVELR</sequence>
<dbReference type="Pfam" id="PF00488">
    <property type="entry name" value="MutS_V"/>
    <property type="match status" value="1"/>
</dbReference>
<dbReference type="InterPro" id="IPR007696">
    <property type="entry name" value="DNA_mismatch_repair_MutS_core"/>
</dbReference>
<evidence type="ECO:0000256" key="2">
    <source>
        <dbReference type="ARBA" id="ARBA00022741"/>
    </source>
</evidence>
<proteinExistence type="inferred from homology"/>
<gene>
    <name evidence="7" type="primary">mutS2</name>
    <name evidence="7" type="synonym">rqcU</name>
    <name evidence="10" type="ORF">A2024_08670</name>
</gene>
<accession>A0A1F5R4J5</accession>
<dbReference type="InterPro" id="IPR002625">
    <property type="entry name" value="Smr_dom"/>
</dbReference>
<reference evidence="10 11" key="1">
    <citation type="journal article" date="2016" name="Nat. Commun.">
        <title>Thousands of microbial genomes shed light on interconnected biogeochemical processes in an aquifer system.</title>
        <authorList>
            <person name="Anantharaman K."/>
            <person name="Brown C.T."/>
            <person name="Hug L.A."/>
            <person name="Sharon I."/>
            <person name="Castelle C.J."/>
            <person name="Probst A.J."/>
            <person name="Thomas B.C."/>
            <person name="Singh A."/>
            <person name="Wilkins M.J."/>
            <person name="Karaoz U."/>
            <person name="Brodie E.L."/>
            <person name="Williams K.H."/>
            <person name="Hubbard S.S."/>
            <person name="Banfield J.F."/>
        </authorList>
    </citation>
    <scope>NUCLEOTIDE SEQUENCE [LARGE SCALE GENOMIC DNA]</scope>
</reference>
<dbReference type="GO" id="GO:0045910">
    <property type="term" value="P:negative regulation of DNA recombination"/>
    <property type="evidence" value="ECO:0007669"/>
    <property type="project" value="InterPro"/>
</dbReference>
<dbReference type="SUPFAM" id="SSF160443">
    <property type="entry name" value="SMR domain-like"/>
    <property type="match status" value="1"/>
</dbReference>